<keyword evidence="3" id="KW-1185">Reference proteome</keyword>
<sequence>MDNYFKKPTKADFIKKTVAIHTEDTFYDICERYIPASLKQTELIAVRFKKQKNSYLTSKKIYAFVKTYIKYREDEKGFEEIRFPNKLWKDKVGDCEDFTIFCSSILCNLGISHTIRMADYGKGWQHIYIKVGNTVLDPVQDMFNYEDKGKYIDYEIKTNGLGKLPTNLYSARETFIVKLWNTFQKDGVVYNKDIETNTIPTENVESLVGYLKNKLEVKAVYLPAEKKEVIVGGRATTVNFAERIKVELENTTLTFDPETISRLVAKIAGNEALKPQKTRVKEGFQPDNVEFMNLFRDFVNKNDGMDEDLYTGVNFSENGLAATNNYSFLYFNAKTDYRGTYTLDGKPINSNKEFVDYLGFIKGDNDPRVTITPTLKEFDTFFQTAFKLSNYGDKASKPIIIRSSLNPYEFEINTENITYDFKTKELVVQEFKTKLISNTSFDSFLVFIEGNFFKQILKLLNKLQVKEFTLSISTTTERLRPIILQCDTKYGELIYMLQPLNRIENSKMSIIKQENGFRKQLISFKEQLQKI</sequence>
<name>A0ABU5S2B9_9BACT</name>
<accession>A0ABU5S2B9</accession>
<protein>
    <submittedName>
        <fullName evidence="2">Transglutaminase-like domain-containing protein</fullName>
    </submittedName>
</protein>
<organism evidence="2 3">
    <name type="scientific">Arcicella gelida</name>
    <dbReference type="NCBI Taxonomy" id="2984195"/>
    <lineage>
        <taxon>Bacteria</taxon>
        <taxon>Pseudomonadati</taxon>
        <taxon>Bacteroidota</taxon>
        <taxon>Cytophagia</taxon>
        <taxon>Cytophagales</taxon>
        <taxon>Flectobacillaceae</taxon>
        <taxon>Arcicella</taxon>
    </lineage>
</organism>
<evidence type="ECO:0000313" key="3">
    <source>
        <dbReference type="Proteomes" id="UP001303899"/>
    </source>
</evidence>
<reference evidence="2 3" key="1">
    <citation type="submission" date="2023-12" db="EMBL/GenBank/DDBJ databases">
        <title>Novel species of the genus Arcicella isolated from rivers.</title>
        <authorList>
            <person name="Lu H."/>
        </authorList>
    </citation>
    <scope>NUCLEOTIDE SEQUENCE [LARGE SCALE GENOMIC DNA]</scope>
    <source>
        <strain evidence="2 3">DC2W</strain>
    </source>
</reference>
<comment type="caution">
    <text evidence="2">The sequence shown here is derived from an EMBL/GenBank/DDBJ whole genome shotgun (WGS) entry which is preliminary data.</text>
</comment>
<dbReference type="Proteomes" id="UP001303899">
    <property type="component" value="Unassembled WGS sequence"/>
</dbReference>
<dbReference type="EMBL" id="JAYGIL010000006">
    <property type="protein sequence ID" value="MEA5402610.1"/>
    <property type="molecule type" value="Genomic_DNA"/>
</dbReference>
<feature type="domain" description="Transglutaminase-like" evidence="1">
    <location>
        <begin position="41"/>
        <end position="115"/>
    </location>
</feature>
<dbReference type="RefSeq" id="WP_323327318.1">
    <property type="nucleotide sequence ID" value="NZ_JAYGIL010000006.1"/>
</dbReference>
<evidence type="ECO:0000259" key="1">
    <source>
        <dbReference type="Pfam" id="PF04473"/>
    </source>
</evidence>
<dbReference type="Pfam" id="PF04473">
    <property type="entry name" value="DUF553"/>
    <property type="match status" value="1"/>
</dbReference>
<dbReference type="InterPro" id="IPR007562">
    <property type="entry name" value="Transglutaminase-like_domain"/>
</dbReference>
<proteinExistence type="predicted"/>
<gene>
    <name evidence="2" type="ORF">VB776_06775</name>
</gene>
<evidence type="ECO:0000313" key="2">
    <source>
        <dbReference type="EMBL" id="MEA5402610.1"/>
    </source>
</evidence>
<dbReference type="Gene3D" id="3.10.620.30">
    <property type="match status" value="1"/>
</dbReference>